<protein>
    <submittedName>
        <fullName evidence="1">Uncharacterized protein</fullName>
    </submittedName>
</protein>
<evidence type="ECO:0000313" key="2">
    <source>
        <dbReference type="Proteomes" id="UP000224291"/>
    </source>
</evidence>
<proteinExistence type="predicted"/>
<dbReference type="KEGG" id="vg:65066786"/>
<sequence>MQERYDTFAEIADAAFGSILDFVESDKAKEVRKYLPRGQFVRDYATLRLNLGRQTGKTEWIVNNAARSDIVIVATQAQVEELTQRFKEKDYPVPYILKAESVQYRFRGQRDLDKIGETIFVDDASYLDQAKLNAAINEIAIHIKPDHIVFLG</sequence>
<dbReference type="EMBL" id="KR560069">
    <property type="protein sequence ID" value="AKO61679.1"/>
    <property type="molecule type" value="Genomic_DNA"/>
</dbReference>
<organism evidence="1 2">
    <name type="scientific">Stenotrophomonas phage IME-SM1</name>
    <dbReference type="NCBI Taxonomy" id="1654717"/>
    <lineage>
        <taxon>Viruses</taxon>
        <taxon>Duplodnaviria</taxon>
        <taxon>Heunggongvirae</taxon>
        <taxon>Uroviricota</taxon>
        <taxon>Caudoviricetes</taxon>
        <taxon>Menderavirus</taxon>
        <taxon>Menderavirus IMESM1</taxon>
    </lineage>
</organism>
<dbReference type="Gene3D" id="3.40.50.300">
    <property type="entry name" value="P-loop containing nucleotide triphosphate hydrolases"/>
    <property type="match status" value="1"/>
</dbReference>
<evidence type="ECO:0000313" key="1">
    <source>
        <dbReference type="EMBL" id="AKO61679.1"/>
    </source>
</evidence>
<keyword evidence="2" id="KW-1185">Reference proteome</keyword>
<reference evidence="1 2" key="1">
    <citation type="submission" date="2015-05" db="EMBL/GenBank/DDBJ databases">
        <authorList>
            <person name="Liu X."/>
            <person name="Tong Y."/>
            <person name="Huang Y."/>
            <person name="Fan H."/>
            <person name="An X."/>
            <person name="Mi Z."/>
            <person name="Zhang Z."/>
        </authorList>
    </citation>
    <scope>NUCLEOTIDE SEQUENCE [LARGE SCALE GENOMIC DNA]</scope>
</reference>
<name>A0A0H4ITP2_9CAUD</name>
<dbReference type="InterPro" id="IPR027417">
    <property type="entry name" value="P-loop_NTPase"/>
</dbReference>
<dbReference type="RefSeq" id="YP_010077872.1">
    <property type="nucleotide sequence ID" value="NC_054952.1"/>
</dbReference>
<dbReference type="GeneID" id="65066786"/>
<dbReference type="Proteomes" id="UP000224291">
    <property type="component" value="Segment"/>
</dbReference>
<accession>A0A0H4ITP2</accession>